<evidence type="ECO:0000313" key="9">
    <source>
        <dbReference type="RefSeq" id="XP_022316060.1"/>
    </source>
</evidence>
<dbReference type="GO" id="GO:0004252">
    <property type="term" value="F:serine-type endopeptidase activity"/>
    <property type="evidence" value="ECO:0007669"/>
    <property type="project" value="UniProtKB-EC"/>
</dbReference>
<dbReference type="KEGG" id="cvn:111119835"/>
<organism evidence="8 9">
    <name type="scientific">Crassostrea virginica</name>
    <name type="common">Eastern oyster</name>
    <dbReference type="NCBI Taxonomy" id="6565"/>
    <lineage>
        <taxon>Eukaryota</taxon>
        <taxon>Metazoa</taxon>
        <taxon>Spiralia</taxon>
        <taxon>Lophotrochozoa</taxon>
        <taxon>Mollusca</taxon>
        <taxon>Bivalvia</taxon>
        <taxon>Autobranchia</taxon>
        <taxon>Pteriomorphia</taxon>
        <taxon>Ostreida</taxon>
        <taxon>Ostreoidea</taxon>
        <taxon>Ostreidae</taxon>
        <taxon>Crassostrea</taxon>
    </lineage>
</organism>
<keyword evidence="4" id="KW-0720">Serine protease</keyword>
<evidence type="ECO:0000256" key="6">
    <source>
        <dbReference type="PROSITE-ProRule" id="PRU10086"/>
    </source>
</evidence>
<dbReference type="AlphaFoldDB" id="A0A8B8CJY1"/>
<comment type="catalytic activity">
    <reaction evidence="5 6">
        <text>Hydrolysis of proteins to small peptides in the presence of ATP and magnesium. alpha-casein is the usual test substrate. In the absence of ATP, only oligopeptides shorter than five residues are hydrolyzed (such as succinyl-Leu-Tyr-|-NHMec, and Leu-Tyr-Leu-|-Tyr-Trp, in which cleavage of the -Tyr-|-Leu- and -Tyr-|-Trp bonds also occurs).</text>
        <dbReference type="EC" id="3.4.21.92"/>
    </reaction>
</comment>
<keyword evidence="3" id="KW-0378">Hydrolase</keyword>
<keyword evidence="2" id="KW-0645">Protease</keyword>
<comment type="similarity">
    <text evidence="1 7">Belongs to the peptidase S14 family.</text>
</comment>
<keyword evidence="8" id="KW-1185">Reference proteome</keyword>
<dbReference type="GO" id="GO:0004176">
    <property type="term" value="F:ATP-dependent peptidase activity"/>
    <property type="evidence" value="ECO:0007669"/>
    <property type="project" value="InterPro"/>
</dbReference>
<protein>
    <recommendedName>
        <fullName evidence="7">ATP-dependent Clp protease proteolytic subunit</fullName>
    </recommendedName>
</protein>
<dbReference type="OrthoDB" id="2017408at2759"/>
<dbReference type="Proteomes" id="UP000694844">
    <property type="component" value="Chromosome 2"/>
</dbReference>
<reference evidence="9" key="1">
    <citation type="submission" date="2025-08" db="UniProtKB">
        <authorList>
            <consortium name="RefSeq"/>
        </authorList>
    </citation>
    <scope>IDENTIFICATION</scope>
    <source>
        <tissue evidence="9">Whole sample</tissue>
    </source>
</reference>
<dbReference type="InterPro" id="IPR029045">
    <property type="entry name" value="ClpP/crotonase-like_dom_sf"/>
</dbReference>
<dbReference type="GO" id="GO:0006515">
    <property type="term" value="P:protein quality control for misfolded or incompletely synthesized proteins"/>
    <property type="evidence" value="ECO:0007669"/>
    <property type="project" value="TreeGrafter"/>
</dbReference>
<evidence type="ECO:0000256" key="5">
    <source>
        <dbReference type="ARBA" id="ARBA00034021"/>
    </source>
</evidence>
<evidence type="ECO:0000256" key="3">
    <source>
        <dbReference type="ARBA" id="ARBA00022801"/>
    </source>
</evidence>
<evidence type="ECO:0000256" key="1">
    <source>
        <dbReference type="ARBA" id="ARBA00007039"/>
    </source>
</evidence>
<gene>
    <name evidence="9" type="primary">LOC111119835</name>
</gene>
<dbReference type="PRINTS" id="PR00127">
    <property type="entry name" value="CLPPROTEASEP"/>
</dbReference>
<dbReference type="GO" id="GO:0051117">
    <property type="term" value="F:ATPase binding"/>
    <property type="evidence" value="ECO:0007669"/>
    <property type="project" value="TreeGrafter"/>
</dbReference>
<dbReference type="Gene3D" id="3.90.226.10">
    <property type="entry name" value="2-enoyl-CoA Hydratase, Chain A, domain 1"/>
    <property type="match status" value="1"/>
</dbReference>
<dbReference type="InterPro" id="IPR023562">
    <property type="entry name" value="ClpP/TepA"/>
</dbReference>
<accession>A0A8B8CJY1</accession>
<dbReference type="PANTHER" id="PTHR10381">
    <property type="entry name" value="ATP-DEPENDENT CLP PROTEASE PROTEOLYTIC SUBUNIT"/>
    <property type="match status" value="1"/>
</dbReference>
<evidence type="ECO:0000256" key="2">
    <source>
        <dbReference type="ARBA" id="ARBA00022670"/>
    </source>
</evidence>
<dbReference type="GO" id="GO:0009368">
    <property type="term" value="C:endopeptidase Clp complex"/>
    <property type="evidence" value="ECO:0007669"/>
    <property type="project" value="TreeGrafter"/>
</dbReference>
<dbReference type="Pfam" id="PF00574">
    <property type="entry name" value="CLP_protease"/>
    <property type="match status" value="1"/>
</dbReference>
<dbReference type="RefSeq" id="XP_022316060.1">
    <property type="nucleotide sequence ID" value="XM_022460352.1"/>
</dbReference>
<dbReference type="GeneID" id="111119835"/>
<evidence type="ECO:0000256" key="7">
    <source>
        <dbReference type="RuleBase" id="RU003567"/>
    </source>
</evidence>
<dbReference type="InterPro" id="IPR033135">
    <property type="entry name" value="ClpP_His_AS"/>
</dbReference>
<dbReference type="CDD" id="cd07017">
    <property type="entry name" value="S14_ClpP_2"/>
    <property type="match status" value="1"/>
</dbReference>
<dbReference type="InterPro" id="IPR001907">
    <property type="entry name" value="ClpP"/>
</dbReference>
<name>A0A8B8CJY1_CRAVI</name>
<dbReference type="HAMAP" id="MF_00444">
    <property type="entry name" value="ClpP"/>
    <property type="match status" value="1"/>
</dbReference>
<evidence type="ECO:0000256" key="4">
    <source>
        <dbReference type="ARBA" id="ARBA00022825"/>
    </source>
</evidence>
<dbReference type="PANTHER" id="PTHR10381:SF11">
    <property type="entry name" value="ATP-DEPENDENT CLP PROTEASE PROTEOLYTIC SUBUNIT, MITOCHONDRIAL"/>
    <property type="match status" value="1"/>
</dbReference>
<proteinExistence type="inferred from homology"/>
<evidence type="ECO:0000313" key="8">
    <source>
        <dbReference type="Proteomes" id="UP000694844"/>
    </source>
</evidence>
<sequence>MLVFLRQSSNFLNKQLIRPGGCRFYQVPIFLENGEGEMGYDIYSRLLQSRIVCLFGPVTDELTSAVVSQLLFLQFQNSKEPIHMYINSIGGLVQSGLAIYDTMQCISPPVATLCVGQAISMGAFLLAAGAPGMRKALPHTTIMIHQPVSKFEEEAIEDKFLADLNVKVRCHINNLLVHHTKRPYHIIEKTMERDTFFTPMEAKKFGLIDEVQQNATSKLRTRTTNS</sequence>
<dbReference type="PROSITE" id="PS00382">
    <property type="entry name" value="CLP_PROTEASE_HIS"/>
    <property type="match status" value="1"/>
</dbReference>
<feature type="active site" evidence="6">
    <location>
        <position position="145"/>
    </location>
</feature>
<dbReference type="SUPFAM" id="SSF52096">
    <property type="entry name" value="ClpP/crotonase"/>
    <property type="match status" value="1"/>
</dbReference>